<reference evidence="13" key="2">
    <citation type="submission" date="2015-04" db="EMBL/GenBank/DDBJ databases">
        <title>Complete genome sequence of Salinicoccus halodurans strain H3B36, isolated from the Qaidam basin of China.</title>
        <authorList>
            <person name="Ma Y."/>
            <person name="Jiang K."/>
            <person name="Xue Y."/>
        </authorList>
    </citation>
    <scope>NUCLEOTIDE SEQUENCE [LARGE SCALE GENOMIC DNA]</scope>
    <source>
        <strain evidence="13">H3B36</strain>
    </source>
</reference>
<dbReference type="PANTHER" id="PTHR32125">
    <property type="entry name" value="2-C-METHYL-D-ERYTHRITOL 4-PHOSPHATE CYTIDYLYLTRANSFERASE, CHLOROPLASTIC"/>
    <property type="match status" value="1"/>
</dbReference>
<dbReference type="HAMAP" id="MF_00108">
    <property type="entry name" value="IspD"/>
    <property type="match status" value="1"/>
</dbReference>
<evidence type="ECO:0000256" key="1">
    <source>
        <dbReference type="ARBA" id="ARBA00004837"/>
    </source>
</evidence>
<comment type="pathway">
    <text evidence="10">Isoprenoid biosynthesis; isopentenyl diphosphate biosynthesis via DXP pathway; isopentenyl diphosphate from 1-deoxy-D-xylulose 5-phosphate: step 2/6.</text>
</comment>
<dbReference type="EMBL" id="FOTB01000002">
    <property type="protein sequence ID" value="SFK65747.1"/>
    <property type="molecule type" value="Genomic_DNA"/>
</dbReference>
<dbReference type="GO" id="GO:0047349">
    <property type="term" value="F:D-ribitol-5-phosphate cytidylyltransferase activity"/>
    <property type="evidence" value="ECO:0007669"/>
    <property type="project" value="UniProtKB-EC"/>
</dbReference>
<dbReference type="SUPFAM" id="SSF53448">
    <property type="entry name" value="Nucleotide-diphospho-sugar transferases"/>
    <property type="match status" value="1"/>
</dbReference>
<protein>
    <recommendedName>
        <fullName evidence="10">2-C-methyl-D-erythritol 4-phosphate cytidylyltransferase</fullName>
        <ecNumber evidence="10">2.7.7.60</ecNumber>
    </recommendedName>
    <alternativeName>
        <fullName evidence="10">4-diphosphocytidyl-2C-methyl-D-erythritol synthase</fullName>
    </alternativeName>
    <alternativeName>
        <fullName evidence="10">MEP cytidylyltransferase</fullName>
        <shortName evidence="10">MCT</shortName>
    </alternativeName>
</protein>
<dbReference type="Gene3D" id="3.90.550.10">
    <property type="entry name" value="Spore Coat Polysaccharide Biosynthesis Protein SpsA, Chain A"/>
    <property type="match status" value="1"/>
</dbReference>
<organism evidence="12 14">
    <name type="scientific">Salinicoccus halodurans</name>
    <dbReference type="NCBI Taxonomy" id="407035"/>
    <lineage>
        <taxon>Bacteria</taxon>
        <taxon>Bacillati</taxon>
        <taxon>Bacillota</taxon>
        <taxon>Bacilli</taxon>
        <taxon>Bacillales</taxon>
        <taxon>Staphylococcaceae</taxon>
        <taxon>Salinicoccus</taxon>
    </lineage>
</organism>
<dbReference type="GO" id="GO:0019288">
    <property type="term" value="P:isopentenyl diphosphate biosynthetic process, methylerythritol 4-phosphate pathway"/>
    <property type="evidence" value="ECO:0007669"/>
    <property type="project" value="UniProtKB-UniRule"/>
</dbReference>
<comment type="similarity">
    <text evidence="10">Belongs to the IspD/TarI cytidylyltransferase family. IspD subfamily.</text>
</comment>
<dbReference type="KEGG" id="shv:AAT16_13415"/>
<evidence type="ECO:0000256" key="9">
    <source>
        <dbReference type="ARBA" id="ARBA00061485"/>
    </source>
</evidence>
<dbReference type="GO" id="GO:0071555">
    <property type="term" value="P:cell wall organization"/>
    <property type="evidence" value="ECO:0007669"/>
    <property type="project" value="UniProtKB-KW"/>
</dbReference>
<dbReference type="InterPro" id="IPR050088">
    <property type="entry name" value="IspD/TarI_cytidylyltransf_bact"/>
</dbReference>
<evidence type="ECO:0000313" key="14">
    <source>
        <dbReference type="Proteomes" id="UP000183090"/>
    </source>
</evidence>
<evidence type="ECO:0000256" key="5">
    <source>
        <dbReference type="ARBA" id="ARBA00023229"/>
    </source>
</evidence>
<feature type="site" description="Positions MEP for the nucleophilic attack" evidence="10">
    <location>
        <position position="150"/>
    </location>
</feature>
<dbReference type="GO" id="GO:0050518">
    <property type="term" value="F:2-C-methyl-D-erythritol 4-phosphate cytidylyltransferase activity"/>
    <property type="evidence" value="ECO:0007669"/>
    <property type="project" value="UniProtKB-UniRule"/>
</dbReference>
<feature type="site" description="Transition state stabilizer" evidence="10">
    <location>
        <position position="22"/>
    </location>
</feature>
<dbReference type="InterPro" id="IPR034683">
    <property type="entry name" value="IspD/TarI"/>
</dbReference>
<dbReference type="PANTHER" id="PTHR32125:SF4">
    <property type="entry name" value="2-C-METHYL-D-ERYTHRITOL 4-PHOSPHATE CYTIDYLYLTRANSFERASE, CHLOROPLASTIC"/>
    <property type="match status" value="1"/>
</dbReference>
<keyword evidence="13" id="KW-1185">Reference proteome</keyword>
<feature type="site" description="Transition state stabilizer" evidence="10">
    <location>
        <position position="15"/>
    </location>
</feature>
<evidence type="ECO:0000256" key="4">
    <source>
        <dbReference type="ARBA" id="ARBA00022944"/>
    </source>
</evidence>
<feature type="site" description="Positions MEP for the nucleophilic attack" evidence="10">
    <location>
        <position position="206"/>
    </location>
</feature>
<gene>
    <name evidence="10" type="primary">ispD</name>
    <name evidence="11" type="ORF">AAT16_13415</name>
    <name evidence="12" type="ORF">SAMN05216235_0942</name>
</gene>
<evidence type="ECO:0000256" key="3">
    <source>
        <dbReference type="ARBA" id="ARBA00022695"/>
    </source>
</evidence>
<evidence type="ECO:0000313" key="12">
    <source>
        <dbReference type="EMBL" id="SFK65747.1"/>
    </source>
</evidence>
<comment type="function">
    <text evidence="10">Catalyzes the formation of 4-diphosphocytidyl-2-C-methyl-D-erythritol from CTP and 2-C-methyl-D-erythritol 4-phosphate (MEP).</text>
</comment>
<keyword evidence="4" id="KW-0777">Teichoic acid biosynthesis</keyword>
<evidence type="ECO:0000256" key="2">
    <source>
        <dbReference type="ARBA" id="ARBA00022679"/>
    </source>
</evidence>
<evidence type="ECO:0000313" key="11">
    <source>
        <dbReference type="EMBL" id="AKG75099.1"/>
    </source>
</evidence>
<proteinExistence type="inferred from homology"/>
<evidence type="ECO:0000256" key="6">
    <source>
        <dbReference type="ARBA" id="ARBA00023316"/>
    </source>
</evidence>
<dbReference type="EMBL" id="CP011366">
    <property type="protein sequence ID" value="AKG75099.1"/>
    <property type="molecule type" value="Genomic_DNA"/>
</dbReference>
<evidence type="ECO:0000256" key="10">
    <source>
        <dbReference type="HAMAP-Rule" id="MF_00108"/>
    </source>
</evidence>
<comment type="pathway">
    <text evidence="1">Cell wall biogenesis; poly(ribitol phosphate) teichoic acid biosynthesis.</text>
</comment>
<name>A0A0F7HN96_9STAP</name>
<dbReference type="FunFam" id="3.90.550.10:FF:000003">
    <property type="entry name" value="2-C-methyl-D-erythritol 4-phosphate cytidylyltransferase"/>
    <property type="match status" value="1"/>
</dbReference>
<dbReference type="EC" id="2.7.7.60" evidence="10"/>
<dbReference type="Proteomes" id="UP000034029">
    <property type="component" value="Chromosome"/>
</dbReference>
<accession>A0A0F7HN96</accession>
<dbReference type="AlphaFoldDB" id="A0A0F7HN96"/>
<sequence length="228" mass="25275">MKYTAIIPAAGMGSRMGINFNKIFIKIGETPIIRMTVEKFQNDPNCEAVHLAGREGEIDSLHEMLAGLSKVKGIHIGGAERQDSIFNALKALSPTDYVFIHDGARPFVRQETLSALSEAVVKNDSVICGVKPKDTLKMISDNQVQETVDRENVIIVHTPQAFRYDLIMDAHENAAEQNLAVTDDSMMMEALGYRVHVVPSSYDNIKITTEEDLKVAESILKKESELDV</sequence>
<dbReference type="InterPro" id="IPR001228">
    <property type="entry name" value="IspD"/>
</dbReference>
<evidence type="ECO:0000256" key="7">
    <source>
        <dbReference type="ARBA" id="ARBA00049484"/>
    </source>
</evidence>
<dbReference type="NCBIfam" id="TIGR00453">
    <property type="entry name" value="ispD"/>
    <property type="match status" value="1"/>
</dbReference>
<dbReference type="InterPro" id="IPR029044">
    <property type="entry name" value="Nucleotide-diphossugar_trans"/>
</dbReference>
<comment type="catalytic activity">
    <reaction evidence="10">
        <text>2-C-methyl-D-erythritol 4-phosphate + CTP + H(+) = 4-CDP-2-C-methyl-D-erythritol + diphosphate</text>
        <dbReference type="Rhea" id="RHEA:13429"/>
        <dbReference type="ChEBI" id="CHEBI:15378"/>
        <dbReference type="ChEBI" id="CHEBI:33019"/>
        <dbReference type="ChEBI" id="CHEBI:37563"/>
        <dbReference type="ChEBI" id="CHEBI:57823"/>
        <dbReference type="ChEBI" id="CHEBI:58262"/>
        <dbReference type="EC" id="2.7.7.60"/>
    </reaction>
</comment>
<reference evidence="12 14" key="3">
    <citation type="submission" date="2016-10" db="EMBL/GenBank/DDBJ databases">
        <authorList>
            <person name="Varghese N."/>
            <person name="Submissions S."/>
        </authorList>
    </citation>
    <scope>NUCLEOTIDE SEQUENCE [LARGE SCALE GENOMIC DNA]</scope>
    <source>
        <strain evidence="12 14">CGMCC 1.6501</strain>
    </source>
</reference>
<evidence type="ECO:0000313" key="13">
    <source>
        <dbReference type="Proteomes" id="UP000034029"/>
    </source>
</evidence>
<keyword evidence="3 10" id="KW-0548">Nucleotidyltransferase</keyword>
<reference evidence="11 13" key="1">
    <citation type="journal article" date="2015" name="Int. J. Syst. Evol. Microbiol.">
        <title>Complete genome sequence of Salinicoccus halodurans H3B36, isolated from the Qaidam Basin in China.</title>
        <authorList>
            <person name="Jiang K."/>
            <person name="Xue Y."/>
            <person name="Ma Y."/>
        </authorList>
    </citation>
    <scope>NUCLEOTIDE SEQUENCE [LARGE SCALE GENOMIC DNA]</scope>
    <source>
        <strain evidence="11 13">H3B36</strain>
    </source>
</reference>
<comment type="catalytic activity">
    <reaction evidence="7">
        <text>D-ribitol 5-phosphate + CTP + H(+) = CDP-L-ribitol + diphosphate</text>
        <dbReference type="Rhea" id="RHEA:12456"/>
        <dbReference type="ChEBI" id="CHEBI:15378"/>
        <dbReference type="ChEBI" id="CHEBI:33019"/>
        <dbReference type="ChEBI" id="CHEBI:37563"/>
        <dbReference type="ChEBI" id="CHEBI:57608"/>
        <dbReference type="ChEBI" id="CHEBI:57695"/>
        <dbReference type="EC" id="2.7.7.40"/>
    </reaction>
</comment>
<dbReference type="CDD" id="cd02516">
    <property type="entry name" value="CDP-ME_synthetase"/>
    <property type="match status" value="1"/>
</dbReference>
<evidence type="ECO:0000256" key="8">
    <source>
        <dbReference type="ARBA" id="ARBA00056549"/>
    </source>
</evidence>
<dbReference type="OrthoDB" id="9806837at2"/>
<keyword evidence="5 10" id="KW-0414">Isoprene biosynthesis</keyword>
<dbReference type="Pfam" id="PF01128">
    <property type="entry name" value="IspD"/>
    <property type="match status" value="1"/>
</dbReference>
<comment type="function">
    <text evidence="8">Catalyzes the transfer of the cytidylyl group of CTP to D-ribitol 5-phosphate.</text>
</comment>
<keyword evidence="2 10" id="KW-0808">Transferase</keyword>
<dbReference type="Proteomes" id="UP000183090">
    <property type="component" value="Unassembled WGS sequence"/>
</dbReference>
<keyword evidence="6" id="KW-0961">Cell wall biogenesis/degradation</keyword>
<dbReference type="RefSeq" id="WP_046791276.1">
    <property type="nucleotide sequence ID" value="NZ_FOTB01000002.1"/>
</dbReference>
<comment type="similarity">
    <text evidence="9">Belongs to the IspD/TarI cytidylyltransferase family. TarI subfamily.</text>
</comment>
<dbReference type="GO" id="GO:0019350">
    <property type="term" value="P:teichoic acid biosynthetic process"/>
    <property type="evidence" value="ECO:0007669"/>
    <property type="project" value="UniProtKB-KW"/>
</dbReference>